<evidence type="ECO:0000256" key="1">
    <source>
        <dbReference type="ARBA" id="ARBA00004123"/>
    </source>
</evidence>
<dbReference type="InterPro" id="IPR051345">
    <property type="entry name" value="Importin_beta-like_NTR"/>
</dbReference>
<dbReference type="InterPro" id="IPR016024">
    <property type="entry name" value="ARM-type_fold"/>
</dbReference>
<reference evidence="7" key="1">
    <citation type="submission" date="2023-03" db="EMBL/GenBank/DDBJ databases">
        <title>Complete genome of Cladonia borealis.</title>
        <authorList>
            <person name="Park H."/>
        </authorList>
    </citation>
    <scope>NUCLEOTIDE SEQUENCE</scope>
    <source>
        <strain evidence="7">ANT050790</strain>
    </source>
</reference>
<sequence>MGLNMSPSDAPIEPKSLEDVERLIQQFYAPGQSQESGRIHSALQKVQRSPEGWQLADALLRSQNDNVRFFGALTFLIKINHDWDSLNDQDAALLLNTLIQWLIQLCNSGAPKVVIKKLCAALVSYYLRPSGVWKQCIRHLVLCMNDGEVIPVTSMDHRPPTSSVVPSLSPTSTLAILWFARSLAEEVGKAYSSSLQTHKYYNRVSTNLEDVVAVLDYSMKTTGGANPRVFEESVSCFHDWIGYAHRAWVDKAVLELGLLRQLTPLAMIALYQDDMYGAAVELFTDVLNNFPAFFTKDDFMTLSTLLTNSKAQDILSRLKEGDFDVEVMSFARLLLAYGDAAVQDLAQKTDDAQLGQVLQQLLDLLSCDGYPGVEDEICPEAMEFWITYTEFLIDSLFSAEDQQPIWMHSARRHIEAVIEACWVKIQYPPEEVVVTWDSDAKTSLKTFRGDVEDLIQSSYTLLGVDIFGKFAQLAIQTLQSHAWLQLEATLFCLNALSDSVADEDMVDHILSNLFGSSLFIDMTNATASIPAKTRQTAVTMITRFTTFFERHVEHLPAMLTFLFESLKAPALATVAARAISSTCSTCRKSLTSEVGAFLQQYALLLSWNSFNDTYVKEKIMGAIAAIIQAIPADEGKLAPLSMLIGFVEQEFANSMKYKEESQAENYQESATCALRCLASMGKALQKPDDVAIDLEEGNVPQSRFWREGEGAALQKKIIQMLKELYGQMSWNSDVVEASCQVLRSGYTEKDDGLFVFPLSVTVDLVMASTTDTSRLDYLLDTAAVMLNRQSADPDSGMRHAASSFLIHVLDLIESMTMNNAFDPEIAASSIELAQQMIPRYLHCIIRVPNIEKLFEFSLDCLNAPDILPKRAAAYFWSAFVQKHELPAEDTMSIEVAMKQYGPRLCHILVRQIGGEAARSELDVFAEPLKRLVFAQLQAKQWLASALDNDDFPSKKVGPTEKRMWLQKVINLRGAKGTNQAVKDFWIACRGAEFAYA</sequence>
<dbReference type="GO" id="GO:0006606">
    <property type="term" value="P:protein import into nucleus"/>
    <property type="evidence" value="ECO:0007669"/>
    <property type="project" value="TreeGrafter"/>
</dbReference>
<dbReference type="Pfam" id="PF24140">
    <property type="entry name" value="TPR_TNPO3_IPO13_3rd"/>
    <property type="match status" value="1"/>
</dbReference>
<protein>
    <recommendedName>
        <fullName evidence="6">Importin N-terminal domain-containing protein</fullName>
    </recommendedName>
</protein>
<dbReference type="PANTHER" id="PTHR12363:SF33">
    <property type="entry name" value="IMPORTIN-13"/>
    <property type="match status" value="1"/>
</dbReference>
<keyword evidence="3" id="KW-0813">Transport</keyword>
<evidence type="ECO:0000313" key="8">
    <source>
        <dbReference type="Proteomes" id="UP001166286"/>
    </source>
</evidence>
<keyword evidence="4" id="KW-0653">Protein transport</keyword>
<dbReference type="GO" id="GO:0031267">
    <property type="term" value="F:small GTPase binding"/>
    <property type="evidence" value="ECO:0007669"/>
    <property type="project" value="InterPro"/>
</dbReference>
<dbReference type="SMART" id="SM00913">
    <property type="entry name" value="IBN_N"/>
    <property type="match status" value="1"/>
</dbReference>
<accession>A0AA39UAP3</accession>
<dbReference type="InterPro" id="IPR001494">
    <property type="entry name" value="Importin-beta_N"/>
</dbReference>
<dbReference type="PANTHER" id="PTHR12363">
    <property type="entry name" value="TRANSPORTIN 3 AND IMPORTIN 13"/>
    <property type="match status" value="1"/>
</dbReference>
<dbReference type="GO" id="GO:0005737">
    <property type="term" value="C:cytoplasm"/>
    <property type="evidence" value="ECO:0007669"/>
    <property type="project" value="TreeGrafter"/>
</dbReference>
<evidence type="ECO:0000256" key="4">
    <source>
        <dbReference type="ARBA" id="ARBA00022927"/>
    </source>
</evidence>
<dbReference type="InterPro" id="IPR057942">
    <property type="entry name" value="TPR_TNPO3_IPO13_3rd"/>
</dbReference>
<dbReference type="GO" id="GO:0005634">
    <property type="term" value="C:nucleus"/>
    <property type="evidence" value="ECO:0007669"/>
    <property type="project" value="UniProtKB-SubCell"/>
</dbReference>
<dbReference type="SUPFAM" id="SSF48371">
    <property type="entry name" value="ARM repeat"/>
    <property type="match status" value="1"/>
</dbReference>
<proteinExistence type="inferred from homology"/>
<dbReference type="EMBL" id="JAFEKC020000009">
    <property type="protein sequence ID" value="KAK0512636.1"/>
    <property type="molecule type" value="Genomic_DNA"/>
</dbReference>
<organism evidence="7 8">
    <name type="scientific">Cladonia borealis</name>
    <dbReference type="NCBI Taxonomy" id="184061"/>
    <lineage>
        <taxon>Eukaryota</taxon>
        <taxon>Fungi</taxon>
        <taxon>Dikarya</taxon>
        <taxon>Ascomycota</taxon>
        <taxon>Pezizomycotina</taxon>
        <taxon>Lecanoromycetes</taxon>
        <taxon>OSLEUM clade</taxon>
        <taxon>Lecanoromycetidae</taxon>
        <taxon>Lecanorales</taxon>
        <taxon>Lecanorineae</taxon>
        <taxon>Cladoniaceae</taxon>
        <taxon>Cladonia</taxon>
    </lineage>
</organism>
<evidence type="ECO:0000256" key="3">
    <source>
        <dbReference type="ARBA" id="ARBA00022448"/>
    </source>
</evidence>
<evidence type="ECO:0000259" key="6">
    <source>
        <dbReference type="SMART" id="SM00913"/>
    </source>
</evidence>
<evidence type="ECO:0000256" key="5">
    <source>
        <dbReference type="ARBA" id="ARBA00023242"/>
    </source>
</evidence>
<dbReference type="Proteomes" id="UP001166286">
    <property type="component" value="Unassembled WGS sequence"/>
</dbReference>
<comment type="subcellular location">
    <subcellularLocation>
        <location evidence="1">Nucleus</location>
    </subcellularLocation>
</comment>
<evidence type="ECO:0000313" key="7">
    <source>
        <dbReference type="EMBL" id="KAK0512636.1"/>
    </source>
</evidence>
<evidence type="ECO:0000256" key="2">
    <source>
        <dbReference type="ARBA" id="ARBA00007991"/>
    </source>
</evidence>
<dbReference type="Gene3D" id="1.25.10.10">
    <property type="entry name" value="Leucine-rich Repeat Variant"/>
    <property type="match status" value="1"/>
</dbReference>
<keyword evidence="5" id="KW-0539">Nucleus</keyword>
<gene>
    <name evidence="7" type="ORF">JMJ35_004653</name>
</gene>
<name>A0AA39UAP3_9LECA</name>
<dbReference type="Pfam" id="PF03810">
    <property type="entry name" value="IBN_N"/>
    <property type="match status" value="1"/>
</dbReference>
<keyword evidence="8" id="KW-1185">Reference proteome</keyword>
<feature type="domain" description="Importin N-terminal" evidence="6">
    <location>
        <begin position="39"/>
        <end position="104"/>
    </location>
</feature>
<dbReference type="AlphaFoldDB" id="A0AA39UAP3"/>
<dbReference type="InterPro" id="IPR011989">
    <property type="entry name" value="ARM-like"/>
</dbReference>
<comment type="similarity">
    <text evidence="2">Belongs to the importin beta family.</text>
</comment>
<comment type="caution">
    <text evidence="7">The sequence shown here is derived from an EMBL/GenBank/DDBJ whole genome shotgun (WGS) entry which is preliminary data.</text>
</comment>